<evidence type="ECO:0000259" key="1">
    <source>
        <dbReference type="Pfam" id="PF17147"/>
    </source>
</evidence>
<accession>A0A7J4IY42</accession>
<dbReference type="Pfam" id="PF17147">
    <property type="entry name" value="PFOR_II"/>
    <property type="match status" value="1"/>
</dbReference>
<dbReference type="GO" id="GO:0006979">
    <property type="term" value="P:response to oxidative stress"/>
    <property type="evidence" value="ECO:0007669"/>
    <property type="project" value="TreeGrafter"/>
</dbReference>
<dbReference type="PANTHER" id="PTHR32154:SF0">
    <property type="entry name" value="PYRUVATE-FLAVODOXIN OXIDOREDUCTASE-RELATED"/>
    <property type="match status" value="1"/>
</dbReference>
<comment type="caution">
    <text evidence="2">The sequence shown here is derived from an EMBL/GenBank/DDBJ whole genome shotgun (WGS) entry which is preliminary data.</text>
</comment>
<dbReference type="PANTHER" id="PTHR32154">
    <property type="entry name" value="PYRUVATE-FLAVODOXIN OXIDOREDUCTASE-RELATED"/>
    <property type="match status" value="1"/>
</dbReference>
<sequence length="208" mass="23023">MPDEKLVQGFLPPYKYPLKLDPQNPVSLGVYANPTHYQTFREDVVADMEAAKEILVEAGKKWGKLTGREYGLINAYKVKDADRVLLSVGSVMDNVVMVVDELREKGEKVGALHLRVLRPFPREEIAKALEGKKVGVIDRDLSIGAQAPIYLEIAEALNGKGAQVSSFYGGLGGRGVKRVHIRELFEKLRKGPVKQWITTEPPKAAMKG</sequence>
<dbReference type="Gene3D" id="3.40.50.920">
    <property type="match status" value="1"/>
</dbReference>
<dbReference type="SUPFAM" id="SSF52922">
    <property type="entry name" value="TK C-terminal domain-like"/>
    <property type="match status" value="1"/>
</dbReference>
<dbReference type="Proteomes" id="UP000565078">
    <property type="component" value="Unassembled WGS sequence"/>
</dbReference>
<evidence type="ECO:0000313" key="2">
    <source>
        <dbReference type="EMBL" id="HIH10318.1"/>
    </source>
</evidence>
<dbReference type="EMBL" id="DUGC01000107">
    <property type="protein sequence ID" value="HIH10318.1"/>
    <property type="molecule type" value="Genomic_DNA"/>
</dbReference>
<dbReference type="Gene3D" id="3.40.50.970">
    <property type="match status" value="1"/>
</dbReference>
<dbReference type="InterPro" id="IPR033412">
    <property type="entry name" value="PFOR_II"/>
</dbReference>
<gene>
    <name evidence="2" type="ORF">HA254_06670</name>
</gene>
<name>A0A7J4IY42_9ARCH</name>
<reference evidence="3" key="1">
    <citation type="journal article" date="2020" name="bioRxiv">
        <title>A rank-normalized archaeal taxonomy based on genome phylogeny resolves widespread incomplete and uneven classifications.</title>
        <authorList>
            <person name="Rinke C."/>
            <person name="Chuvochina M."/>
            <person name="Mussig A.J."/>
            <person name="Chaumeil P.-A."/>
            <person name="Waite D.W."/>
            <person name="Whitman W.B."/>
            <person name="Parks D.H."/>
            <person name="Hugenholtz P."/>
        </authorList>
    </citation>
    <scope>NUCLEOTIDE SEQUENCE [LARGE SCALE GENOMIC DNA]</scope>
</reference>
<evidence type="ECO:0000313" key="3">
    <source>
        <dbReference type="Proteomes" id="UP000565078"/>
    </source>
</evidence>
<dbReference type="InterPro" id="IPR009014">
    <property type="entry name" value="Transketo_C/PFOR_II"/>
</dbReference>
<organism evidence="2 3">
    <name type="scientific">Candidatus Iainarchaeum sp</name>
    <dbReference type="NCBI Taxonomy" id="3101447"/>
    <lineage>
        <taxon>Archaea</taxon>
        <taxon>Candidatus Iainarchaeota</taxon>
        <taxon>Candidatus Iainarchaeia</taxon>
        <taxon>Candidatus Iainarchaeales</taxon>
        <taxon>Candidatus Iainarchaeaceae</taxon>
        <taxon>Candidatus Iainarchaeum</taxon>
    </lineage>
</organism>
<feature type="domain" description="Pyruvate:ferredoxin oxidoreductase core" evidence="1">
    <location>
        <begin position="81"/>
        <end position="177"/>
    </location>
</feature>
<dbReference type="AlphaFoldDB" id="A0A7J4IY42"/>
<dbReference type="InterPro" id="IPR050722">
    <property type="entry name" value="Pyruvate:ferred/Flavod_OxRd"/>
</dbReference>
<proteinExistence type="predicted"/>
<protein>
    <recommendedName>
        <fullName evidence="1">Pyruvate:ferredoxin oxidoreductase core domain-containing protein</fullName>
    </recommendedName>
</protein>